<sequence length="283" mass="30234">MTTDSSGAGRDPVAFGALLPFLLITFGLAWGILALFILLPEPMTALFGELTGRHPLFFLAVYAPAIAAAAVIARGDGAGGLRRYLGRLLLWRCAPAWYGFLVLGIPLVFFGGAALKGDFFTEPFPFHSLPALLTALALTAIKGPVEELGWRGLALPLLQRRLAPIWAGLVLGVVWGFWHLPAFLLSGTPQGAWSFAPFFAGSVAVSVILTPLFNQSRGSILLPALFHFQLNNPIWPDAQPYDSALFAAVAVLVTWLNRKTLFTREGAVTGVIPRAGRGDAGEG</sequence>
<organism evidence="3 4">
    <name type="scientific">Thioalbus denitrificans</name>
    <dbReference type="NCBI Taxonomy" id="547122"/>
    <lineage>
        <taxon>Bacteria</taxon>
        <taxon>Pseudomonadati</taxon>
        <taxon>Pseudomonadota</taxon>
        <taxon>Gammaproteobacteria</taxon>
        <taxon>Chromatiales</taxon>
        <taxon>Ectothiorhodospiraceae</taxon>
        <taxon>Thioalbus</taxon>
    </lineage>
</organism>
<gene>
    <name evidence="3" type="ORF">DFQ59_108153</name>
</gene>
<dbReference type="GO" id="GO:0004175">
    <property type="term" value="F:endopeptidase activity"/>
    <property type="evidence" value="ECO:0007669"/>
    <property type="project" value="UniProtKB-ARBA"/>
</dbReference>
<evidence type="ECO:0000313" key="3">
    <source>
        <dbReference type="EMBL" id="RCX28125.1"/>
    </source>
</evidence>
<feature type="transmembrane region" description="Helical" evidence="1">
    <location>
        <begin position="192"/>
        <end position="213"/>
    </location>
</feature>
<dbReference type="InterPro" id="IPR003675">
    <property type="entry name" value="Rce1/LyrA-like_dom"/>
</dbReference>
<feature type="transmembrane region" description="Helical" evidence="1">
    <location>
        <begin position="89"/>
        <end position="112"/>
    </location>
</feature>
<accession>A0A369C4N8</accession>
<proteinExistence type="predicted"/>
<keyword evidence="1" id="KW-0812">Transmembrane</keyword>
<dbReference type="OrthoDB" id="3693644at2"/>
<dbReference type="GO" id="GO:0080120">
    <property type="term" value="P:CAAX-box protein maturation"/>
    <property type="evidence" value="ECO:0007669"/>
    <property type="project" value="UniProtKB-ARBA"/>
</dbReference>
<feature type="transmembrane region" description="Helical" evidence="1">
    <location>
        <begin position="162"/>
        <end position="180"/>
    </location>
</feature>
<comment type="caution">
    <text evidence="3">The sequence shown here is derived from an EMBL/GenBank/DDBJ whole genome shotgun (WGS) entry which is preliminary data.</text>
</comment>
<keyword evidence="1" id="KW-0472">Membrane</keyword>
<protein>
    <recommendedName>
        <fullName evidence="2">CAAX prenyl protease 2/Lysostaphin resistance protein A-like domain-containing protein</fullName>
    </recommendedName>
</protein>
<dbReference type="PANTHER" id="PTHR35797:SF1">
    <property type="entry name" value="PROTEASE"/>
    <property type="match status" value="1"/>
</dbReference>
<evidence type="ECO:0000313" key="4">
    <source>
        <dbReference type="Proteomes" id="UP000252707"/>
    </source>
</evidence>
<dbReference type="InterPro" id="IPR042150">
    <property type="entry name" value="MmRce1-like"/>
</dbReference>
<name>A0A369C4N8_9GAMM</name>
<reference evidence="3 4" key="1">
    <citation type="submission" date="2018-07" db="EMBL/GenBank/DDBJ databases">
        <title>Genomic Encyclopedia of Type Strains, Phase IV (KMG-IV): sequencing the most valuable type-strain genomes for metagenomic binning, comparative biology and taxonomic classification.</title>
        <authorList>
            <person name="Goeker M."/>
        </authorList>
    </citation>
    <scope>NUCLEOTIDE SEQUENCE [LARGE SCALE GENOMIC DNA]</scope>
    <source>
        <strain evidence="3 4">DSM 26407</strain>
    </source>
</reference>
<dbReference type="AlphaFoldDB" id="A0A369C4N8"/>
<dbReference type="Proteomes" id="UP000252707">
    <property type="component" value="Unassembled WGS sequence"/>
</dbReference>
<keyword evidence="4" id="KW-1185">Reference proteome</keyword>
<dbReference type="EMBL" id="QPJY01000008">
    <property type="protein sequence ID" value="RCX28125.1"/>
    <property type="molecule type" value="Genomic_DNA"/>
</dbReference>
<evidence type="ECO:0000256" key="1">
    <source>
        <dbReference type="SAM" id="Phobius"/>
    </source>
</evidence>
<feature type="domain" description="CAAX prenyl protease 2/Lysostaphin resistance protein A-like" evidence="2">
    <location>
        <begin position="131"/>
        <end position="231"/>
    </location>
</feature>
<dbReference type="PANTHER" id="PTHR35797">
    <property type="entry name" value="PROTEASE-RELATED"/>
    <property type="match status" value="1"/>
</dbReference>
<feature type="transmembrane region" description="Helical" evidence="1">
    <location>
        <begin position="57"/>
        <end position="77"/>
    </location>
</feature>
<keyword evidence="1" id="KW-1133">Transmembrane helix</keyword>
<dbReference type="RefSeq" id="WP_114280537.1">
    <property type="nucleotide sequence ID" value="NZ_QPJY01000008.1"/>
</dbReference>
<evidence type="ECO:0000259" key="2">
    <source>
        <dbReference type="Pfam" id="PF02517"/>
    </source>
</evidence>
<dbReference type="Pfam" id="PF02517">
    <property type="entry name" value="Rce1-like"/>
    <property type="match status" value="1"/>
</dbReference>
<feature type="transmembrane region" description="Helical" evidence="1">
    <location>
        <begin position="12"/>
        <end position="37"/>
    </location>
</feature>